<evidence type="ECO:0000256" key="1">
    <source>
        <dbReference type="ARBA" id="ARBA00004651"/>
    </source>
</evidence>
<dbReference type="RefSeq" id="WP_073080198.1">
    <property type="nucleotide sequence ID" value="NZ_FRBL01000003.1"/>
</dbReference>
<name>A0A1M7AT14_9BACT</name>
<feature type="transmembrane region" description="Helical" evidence="6">
    <location>
        <begin position="746"/>
        <end position="772"/>
    </location>
</feature>
<feature type="domain" description="MacB-like periplasmic core" evidence="8">
    <location>
        <begin position="450"/>
        <end position="596"/>
    </location>
</feature>
<keyword evidence="2" id="KW-1003">Cell membrane</keyword>
<evidence type="ECO:0000256" key="2">
    <source>
        <dbReference type="ARBA" id="ARBA00022475"/>
    </source>
</evidence>
<feature type="domain" description="MacB-like periplasmic core" evidence="8">
    <location>
        <begin position="20"/>
        <end position="246"/>
    </location>
</feature>
<dbReference type="AlphaFoldDB" id="A0A1M7AT14"/>
<feature type="transmembrane region" description="Helical" evidence="6">
    <location>
        <begin position="289"/>
        <end position="308"/>
    </location>
</feature>
<dbReference type="InterPro" id="IPR025857">
    <property type="entry name" value="MacB_PCD"/>
</dbReference>
<dbReference type="GO" id="GO:0022857">
    <property type="term" value="F:transmembrane transporter activity"/>
    <property type="evidence" value="ECO:0007669"/>
    <property type="project" value="TreeGrafter"/>
</dbReference>
<proteinExistence type="predicted"/>
<dbReference type="STRING" id="1419482.SAMN05444266_103397"/>
<dbReference type="InterPro" id="IPR050250">
    <property type="entry name" value="Macrolide_Exporter_MacB"/>
</dbReference>
<accession>A0A1M7AT14</accession>
<gene>
    <name evidence="9" type="ORF">SAMN05444266_103397</name>
</gene>
<evidence type="ECO:0000256" key="6">
    <source>
        <dbReference type="SAM" id="Phobius"/>
    </source>
</evidence>
<evidence type="ECO:0000259" key="7">
    <source>
        <dbReference type="Pfam" id="PF02687"/>
    </source>
</evidence>
<sequence>MLKTWMQTAFRYLSKNPRFTWLNVAGLSVAMAAVLLISRWVIAEYETDRFHAKQGRLYQVMENRTQEGSIATAAETSPLLGETLPAQFPEVEMAVTTTPENWFPKVAVTAADKPVRAAAIFAGKDYFRIFSYPMLTGQPSQVLADKQSIVISRKLATSLFGSPTAAIGKTISWQLMNLQRTSIVSGISDEIPAASSIHFDMVLPFAVFRDIMQIPQTLDGSNAAGPFHTYLALRPGTNPAAFNKKLSTWISSFNNQPRDLFLTSYADNYLYSLYENGRPSGGRITYIKLFAWIAILILVIAGINFMNLTTAGASRRMKEIGVRKAMGAARASLVRQFLLESIGIATLSALTGLLLAVLLLPYFNQVTGKEMHLLQGTYIWLLLPALPLVTGLLAGCYPACYLSGLKPVTVLKGKLPVNLQELFARKGLLTFQFTISLILLCAVLVLYRQLHYLQKTSPGFDKDQVITFEAEGRIATNIPAYLEAVKQVPGITQSAAMVGNMTSMHSAEVKISAEGREHRLLLSNVNATKGLVETLGIPMLAGTSFTGNAAADSGKVMLNKAAVVALQLQDPVGKLIKIGDQQRRIIGITENFHSQSLHEPIQPTVFQVDDLVQTVLLRLNAGQETLTLAALKTFTEKYNPGFAFEYRFLDDTYQAQYATEQQVARISACFAVVALSLCCLGIFGLTAYSAQLRRKEIGIRKVLGASMMDIVWLFSGDFKISLLLSLSIAIPIAWWGMNKWLAGYAYHIPAAGILIAIPAIILVLLVAGAMLLQTIHAWKSAAVQHLRAE</sequence>
<feature type="transmembrane region" description="Helical" evidence="6">
    <location>
        <begin position="710"/>
        <end position="734"/>
    </location>
</feature>
<feature type="transmembrane region" description="Helical" evidence="6">
    <location>
        <begin position="670"/>
        <end position="690"/>
    </location>
</feature>
<dbReference type="Pfam" id="PF02687">
    <property type="entry name" value="FtsX"/>
    <property type="match status" value="2"/>
</dbReference>
<evidence type="ECO:0000313" key="10">
    <source>
        <dbReference type="Proteomes" id="UP000184420"/>
    </source>
</evidence>
<feature type="transmembrane region" description="Helical" evidence="6">
    <location>
        <begin position="21"/>
        <end position="42"/>
    </location>
</feature>
<dbReference type="InterPro" id="IPR003838">
    <property type="entry name" value="ABC3_permease_C"/>
</dbReference>
<dbReference type="EMBL" id="FRBL01000003">
    <property type="protein sequence ID" value="SHL45797.1"/>
    <property type="molecule type" value="Genomic_DNA"/>
</dbReference>
<evidence type="ECO:0000313" key="9">
    <source>
        <dbReference type="EMBL" id="SHL45797.1"/>
    </source>
</evidence>
<dbReference type="PANTHER" id="PTHR30572:SF18">
    <property type="entry name" value="ABC-TYPE MACROLIDE FAMILY EXPORT SYSTEM PERMEASE COMPONENT 2"/>
    <property type="match status" value="1"/>
</dbReference>
<keyword evidence="4 6" id="KW-1133">Transmembrane helix</keyword>
<dbReference type="OrthoDB" id="5933722at2"/>
<reference evidence="9 10" key="1">
    <citation type="submission" date="2016-11" db="EMBL/GenBank/DDBJ databases">
        <authorList>
            <person name="Jaros S."/>
            <person name="Januszkiewicz K."/>
            <person name="Wedrychowicz H."/>
        </authorList>
    </citation>
    <scope>NUCLEOTIDE SEQUENCE [LARGE SCALE GENOMIC DNA]</scope>
    <source>
        <strain evidence="9 10">DSM 27406</strain>
    </source>
</reference>
<evidence type="ECO:0000256" key="4">
    <source>
        <dbReference type="ARBA" id="ARBA00022989"/>
    </source>
</evidence>
<dbReference type="PANTHER" id="PTHR30572">
    <property type="entry name" value="MEMBRANE COMPONENT OF TRANSPORTER-RELATED"/>
    <property type="match status" value="1"/>
</dbReference>
<feature type="transmembrane region" description="Helical" evidence="6">
    <location>
        <begin position="337"/>
        <end position="363"/>
    </location>
</feature>
<comment type="subcellular location">
    <subcellularLocation>
        <location evidence="1">Cell membrane</location>
        <topology evidence="1">Multi-pass membrane protein</topology>
    </subcellularLocation>
</comment>
<keyword evidence="10" id="KW-1185">Reference proteome</keyword>
<keyword evidence="5 6" id="KW-0472">Membrane</keyword>
<feature type="transmembrane region" description="Helical" evidence="6">
    <location>
        <begin position="423"/>
        <end position="447"/>
    </location>
</feature>
<feature type="transmembrane region" description="Helical" evidence="6">
    <location>
        <begin position="378"/>
        <end position="402"/>
    </location>
</feature>
<dbReference type="Proteomes" id="UP000184420">
    <property type="component" value="Unassembled WGS sequence"/>
</dbReference>
<feature type="domain" description="ABC3 transporter permease C-terminal" evidence="7">
    <location>
        <begin position="293"/>
        <end position="405"/>
    </location>
</feature>
<feature type="domain" description="ABC3 transporter permease C-terminal" evidence="7">
    <location>
        <begin position="669"/>
        <end position="771"/>
    </location>
</feature>
<dbReference type="Pfam" id="PF12704">
    <property type="entry name" value="MacB_PCD"/>
    <property type="match status" value="2"/>
</dbReference>
<organism evidence="9 10">
    <name type="scientific">Chitinophaga jiangningensis</name>
    <dbReference type="NCBI Taxonomy" id="1419482"/>
    <lineage>
        <taxon>Bacteria</taxon>
        <taxon>Pseudomonadati</taxon>
        <taxon>Bacteroidota</taxon>
        <taxon>Chitinophagia</taxon>
        <taxon>Chitinophagales</taxon>
        <taxon>Chitinophagaceae</taxon>
        <taxon>Chitinophaga</taxon>
    </lineage>
</organism>
<keyword evidence="3 6" id="KW-0812">Transmembrane</keyword>
<evidence type="ECO:0000259" key="8">
    <source>
        <dbReference type="Pfam" id="PF12704"/>
    </source>
</evidence>
<evidence type="ECO:0000256" key="5">
    <source>
        <dbReference type="ARBA" id="ARBA00023136"/>
    </source>
</evidence>
<evidence type="ECO:0000256" key="3">
    <source>
        <dbReference type="ARBA" id="ARBA00022692"/>
    </source>
</evidence>
<dbReference type="GO" id="GO:0005886">
    <property type="term" value="C:plasma membrane"/>
    <property type="evidence" value="ECO:0007669"/>
    <property type="project" value="UniProtKB-SubCell"/>
</dbReference>
<protein>
    <submittedName>
        <fullName evidence="9">FtsX-like permease family protein</fullName>
    </submittedName>
</protein>